<dbReference type="InParanoid" id="A0A3B5KIM2"/>
<feature type="chain" id="PRO_5017471608" evidence="1">
    <location>
        <begin position="20"/>
        <end position="67"/>
    </location>
</feature>
<dbReference type="Proteomes" id="UP000005226">
    <property type="component" value="Chromosome 21"/>
</dbReference>
<reference evidence="2 3" key="1">
    <citation type="journal article" date="2011" name="Genome Biol. Evol.">
        <title>Integration of the genetic map and genome assembly of fugu facilitates insights into distinct features of genome evolution in teleosts and mammals.</title>
        <authorList>
            <person name="Kai W."/>
            <person name="Kikuchi K."/>
            <person name="Tohari S."/>
            <person name="Chew A.K."/>
            <person name="Tay A."/>
            <person name="Fujiwara A."/>
            <person name="Hosoya S."/>
            <person name="Suetake H."/>
            <person name="Naruse K."/>
            <person name="Brenner S."/>
            <person name="Suzuki Y."/>
            <person name="Venkatesh B."/>
        </authorList>
    </citation>
    <scope>NUCLEOTIDE SEQUENCE [LARGE SCALE GENOMIC DNA]</scope>
</reference>
<accession>A0A3B5KIM2</accession>
<name>A0A3B5KIM2_TAKRU</name>
<keyword evidence="1" id="KW-0732">Signal</keyword>
<reference evidence="2" key="3">
    <citation type="submission" date="2025-09" db="UniProtKB">
        <authorList>
            <consortium name="Ensembl"/>
        </authorList>
    </citation>
    <scope>IDENTIFICATION</scope>
</reference>
<dbReference type="AlphaFoldDB" id="A0A3B5KIM2"/>
<dbReference type="Ensembl" id="ENSTRUT00000057064.2">
    <property type="protein sequence ID" value="ENSTRUP00000055241.1"/>
    <property type="gene ID" value="ENSTRUG00000024492.2"/>
</dbReference>
<evidence type="ECO:0000256" key="1">
    <source>
        <dbReference type="SAM" id="SignalP"/>
    </source>
</evidence>
<evidence type="ECO:0000313" key="3">
    <source>
        <dbReference type="Proteomes" id="UP000005226"/>
    </source>
</evidence>
<proteinExistence type="predicted"/>
<reference evidence="2" key="2">
    <citation type="submission" date="2025-08" db="UniProtKB">
        <authorList>
            <consortium name="Ensembl"/>
        </authorList>
    </citation>
    <scope>IDENTIFICATION</scope>
</reference>
<organism evidence="2 3">
    <name type="scientific">Takifugu rubripes</name>
    <name type="common">Japanese pufferfish</name>
    <name type="synonym">Fugu rubripes</name>
    <dbReference type="NCBI Taxonomy" id="31033"/>
    <lineage>
        <taxon>Eukaryota</taxon>
        <taxon>Metazoa</taxon>
        <taxon>Chordata</taxon>
        <taxon>Craniata</taxon>
        <taxon>Vertebrata</taxon>
        <taxon>Euteleostomi</taxon>
        <taxon>Actinopterygii</taxon>
        <taxon>Neopterygii</taxon>
        <taxon>Teleostei</taxon>
        <taxon>Neoteleostei</taxon>
        <taxon>Acanthomorphata</taxon>
        <taxon>Eupercaria</taxon>
        <taxon>Tetraodontiformes</taxon>
        <taxon>Tetradontoidea</taxon>
        <taxon>Tetraodontidae</taxon>
        <taxon>Takifugu</taxon>
    </lineage>
</organism>
<feature type="signal peptide" evidence="1">
    <location>
        <begin position="1"/>
        <end position="19"/>
    </location>
</feature>
<protein>
    <submittedName>
        <fullName evidence="2">Uncharacterized protein</fullName>
    </submittedName>
</protein>
<evidence type="ECO:0000313" key="2">
    <source>
        <dbReference type="Ensembl" id="ENSTRUP00000055241.1"/>
    </source>
</evidence>
<sequence length="67" mass="7696">MRLLVITCYGLYALSLSTSELGNYLKSNTQYIHKAFLGCQGFVLFYKTEQVKRQHPPLPFNLIENAL</sequence>
<keyword evidence="3" id="KW-1185">Reference proteome</keyword>